<organism evidence="3 4">
    <name type="scientific">Aliikangiella marina</name>
    <dbReference type="NCBI Taxonomy" id="1712262"/>
    <lineage>
        <taxon>Bacteria</taxon>
        <taxon>Pseudomonadati</taxon>
        <taxon>Pseudomonadota</taxon>
        <taxon>Gammaproteobacteria</taxon>
        <taxon>Oceanospirillales</taxon>
        <taxon>Pleioneaceae</taxon>
        <taxon>Aliikangiella</taxon>
    </lineage>
</organism>
<dbReference type="InterPro" id="IPR050961">
    <property type="entry name" value="BolA/IbaG_stress_morph_reg"/>
</dbReference>
<dbReference type="RefSeq" id="WP_142942991.1">
    <property type="nucleotide sequence ID" value="NZ_VIKR01000004.1"/>
</dbReference>
<evidence type="ECO:0000256" key="2">
    <source>
        <dbReference type="RuleBase" id="RU003860"/>
    </source>
</evidence>
<dbReference type="Proteomes" id="UP000317839">
    <property type="component" value="Unassembled WGS sequence"/>
</dbReference>
<name>A0A545T6M0_9GAMM</name>
<dbReference type="PIRSF" id="PIRSF003113">
    <property type="entry name" value="BolA"/>
    <property type="match status" value="1"/>
</dbReference>
<dbReference type="Gene3D" id="3.30.300.90">
    <property type="entry name" value="BolA-like"/>
    <property type="match status" value="1"/>
</dbReference>
<dbReference type="OrthoDB" id="9812890at2"/>
<protein>
    <submittedName>
        <fullName evidence="3">BolA/IbaG family iron-sulfur metabolism protein</fullName>
    </submittedName>
</protein>
<dbReference type="SUPFAM" id="SSF82657">
    <property type="entry name" value="BolA-like"/>
    <property type="match status" value="1"/>
</dbReference>
<comment type="caution">
    <text evidence="3">The sequence shown here is derived from an EMBL/GenBank/DDBJ whole genome shotgun (WGS) entry which is preliminary data.</text>
</comment>
<accession>A0A545T6M0</accession>
<gene>
    <name evidence="3" type="ORF">FLL45_15485</name>
</gene>
<evidence type="ECO:0000313" key="3">
    <source>
        <dbReference type="EMBL" id="TQV72866.1"/>
    </source>
</evidence>
<dbReference type="EMBL" id="VIKR01000004">
    <property type="protein sequence ID" value="TQV72866.1"/>
    <property type="molecule type" value="Genomic_DNA"/>
</dbReference>
<proteinExistence type="inferred from homology"/>
<comment type="similarity">
    <text evidence="1 2">Belongs to the BolA/IbaG family.</text>
</comment>
<evidence type="ECO:0000313" key="4">
    <source>
        <dbReference type="Proteomes" id="UP000317839"/>
    </source>
</evidence>
<sequence>MTESDVKNKIEAGLDCHSVTVAGDGYHFEATVVSSAFEGKRPVARQQMVYATVQEEIASGDLHAISLKTLTPAEAGL</sequence>
<dbReference type="InterPro" id="IPR002634">
    <property type="entry name" value="BolA"/>
</dbReference>
<dbReference type="Pfam" id="PF01722">
    <property type="entry name" value="BolA"/>
    <property type="match status" value="1"/>
</dbReference>
<reference evidence="3 4" key="1">
    <citation type="submission" date="2019-06" db="EMBL/GenBank/DDBJ databases">
        <title>Draft genome of Aliikangiella marina GYP-15.</title>
        <authorList>
            <person name="Wang G."/>
        </authorList>
    </citation>
    <scope>NUCLEOTIDE SEQUENCE [LARGE SCALE GENOMIC DNA]</scope>
    <source>
        <strain evidence="3 4">GYP-15</strain>
    </source>
</reference>
<keyword evidence="4" id="KW-1185">Reference proteome</keyword>
<dbReference type="InterPro" id="IPR036065">
    <property type="entry name" value="BolA-like_sf"/>
</dbReference>
<dbReference type="PANTHER" id="PTHR46229:SF2">
    <property type="entry name" value="BOLA-LIKE PROTEIN 1"/>
    <property type="match status" value="1"/>
</dbReference>
<dbReference type="PANTHER" id="PTHR46229">
    <property type="entry name" value="BOLA TRANSCRIPTION REGULATOR"/>
    <property type="match status" value="1"/>
</dbReference>
<evidence type="ECO:0000256" key="1">
    <source>
        <dbReference type="ARBA" id="ARBA00005578"/>
    </source>
</evidence>
<dbReference type="AlphaFoldDB" id="A0A545T6M0"/>